<name>A0A9P1CAS2_9DINO</name>
<keyword evidence="4" id="KW-1185">Reference proteome</keyword>
<proteinExistence type="predicted"/>
<feature type="region of interest" description="Disordered" evidence="1">
    <location>
        <begin position="695"/>
        <end position="715"/>
    </location>
</feature>
<dbReference type="Proteomes" id="UP001152797">
    <property type="component" value="Unassembled WGS sequence"/>
</dbReference>
<reference evidence="2" key="1">
    <citation type="submission" date="2022-10" db="EMBL/GenBank/DDBJ databases">
        <authorList>
            <person name="Chen Y."/>
            <person name="Dougan E. K."/>
            <person name="Chan C."/>
            <person name="Rhodes N."/>
            <person name="Thang M."/>
        </authorList>
    </citation>
    <scope>NUCLEOTIDE SEQUENCE</scope>
</reference>
<accession>A0A9P1CAS2</accession>
<comment type="caution">
    <text evidence="2">The sequence shown here is derived from an EMBL/GenBank/DDBJ whole genome shotgun (WGS) entry which is preliminary data.</text>
</comment>
<evidence type="ECO:0000313" key="4">
    <source>
        <dbReference type="Proteomes" id="UP001152797"/>
    </source>
</evidence>
<reference evidence="3 4" key="2">
    <citation type="submission" date="2024-05" db="EMBL/GenBank/DDBJ databases">
        <authorList>
            <person name="Chen Y."/>
            <person name="Shah S."/>
            <person name="Dougan E. K."/>
            <person name="Thang M."/>
            <person name="Chan C."/>
        </authorList>
    </citation>
    <scope>NUCLEOTIDE SEQUENCE [LARGE SCALE GENOMIC DNA]</scope>
</reference>
<organism evidence="2">
    <name type="scientific">Cladocopium goreaui</name>
    <dbReference type="NCBI Taxonomy" id="2562237"/>
    <lineage>
        <taxon>Eukaryota</taxon>
        <taxon>Sar</taxon>
        <taxon>Alveolata</taxon>
        <taxon>Dinophyceae</taxon>
        <taxon>Suessiales</taxon>
        <taxon>Symbiodiniaceae</taxon>
        <taxon>Cladocopium</taxon>
    </lineage>
</organism>
<dbReference type="EMBL" id="CAMXCT030001113">
    <property type="protein sequence ID" value="CAL4774173.1"/>
    <property type="molecule type" value="Genomic_DNA"/>
</dbReference>
<evidence type="ECO:0000256" key="1">
    <source>
        <dbReference type="SAM" id="MobiDB-lite"/>
    </source>
</evidence>
<dbReference type="EMBL" id="CAMXCT010001113">
    <property type="protein sequence ID" value="CAI3986861.1"/>
    <property type="molecule type" value="Genomic_DNA"/>
</dbReference>
<evidence type="ECO:0000313" key="3">
    <source>
        <dbReference type="EMBL" id="CAL4774173.1"/>
    </source>
</evidence>
<dbReference type="EMBL" id="CAMXCT020001113">
    <property type="protein sequence ID" value="CAL1140236.1"/>
    <property type="molecule type" value="Genomic_DNA"/>
</dbReference>
<dbReference type="AlphaFoldDB" id="A0A9P1CAS2"/>
<evidence type="ECO:0000313" key="2">
    <source>
        <dbReference type="EMBL" id="CAI3986861.1"/>
    </source>
</evidence>
<gene>
    <name evidence="2" type="ORF">C1SCF055_LOCUS14178</name>
</gene>
<protein>
    <submittedName>
        <fullName evidence="3">7,8-didemethyl-8-hydroxy-5-deazariboflavin synthase</fullName>
    </submittedName>
</protein>
<sequence length="940" mass="103982">MNHYEYYKSPWEAAAKAFYKFIEAEFPPDPAVSYSTAADLQVEGTSLFLRPWQLPHRADYGLRGTSDGEVQHYLAQLVLLNGFQTDPNKPGNEKIVGCSVRTEWLYNKPTTIASSQIGEGSLANPGTLFLVKGWNRSLCCLGVLMACFQKPELLKDWGHTITVSFSTIYASAVQSDGNMIVSTNRGVTLGSQLRRRPNAFNLLHQLEFLERSGMTEDMTIKSLEAHQSVSAFAAAYQLGEKESAAAVNLLKHIPKDTKDALTELVRFEMRHGDADILQMMETTVPPADITKVAIFSQPLGKYNKEVEKESTVKAELAAQLLQTTYQQMELQCQSDLAKLREWAAKFDLYANKQASLDFKYINDRYQKGRTSIEEFMNSKHKFLRVSSLVLAHAAIVQAQGELGALSIDESVTLAQGVASGNAGTVSFWLLPQWHSSMGKQSVLKNRRLLEDKVIGSMDVYEIALNFQDSSHQGDRRKKSQQCLAGVSSGQTNVAFSHSKSLLGTISGVERSRVQELQNPDPDKALAPHWRVQQRGIPATKEILLKLLDGMNERDGHKVLLVDMVPSRFSEWSQAAWDLQRGFLLGDESCKHWDCHFMSLHHDSDNFMDQAKDLITGRAMSQWWDQSQESGPAARSSEPFAVDLPQLECLTVADGSVKIPDLVMQKYATTHSDGLNAISESISQEAAMQKSVKMFSTPTSSAGTESRTLASPEWGPDAPVNWQKSVQLTGIALADFDSGNTPEGCGVLAREPQIQIVLTSLGSLWLVNRSGNDIVLPAGEIFGFNTGTFQEVPSDQCMVQSGTIAWHVTNDNTVVCLVSASGKKISTVADTMCDITRTRGVTEIRVTDHALQPKMQVTGDGSQIPLSYRYKVVPDHKVNAFKPKDLSSEDKLNLRAAQFGALYNGRFGQLPRSSYCTLVWEAGGAPKNIKNDFEIGWFDLH</sequence>
<feature type="compositionally biased region" description="Polar residues" evidence="1">
    <location>
        <begin position="695"/>
        <end position="708"/>
    </location>
</feature>